<dbReference type="Proteomes" id="UP001283361">
    <property type="component" value="Unassembled WGS sequence"/>
</dbReference>
<sequence length="216" mass="24301">MKSSADEAMKGPIAFNRTEHARRPYGLFSCETDFKGFGRGNIIYWLCLNCKFAVTNNNVGSPFCLARLPSPFVCLVPHVYLQCSPPETAELPLALACSDAGRKTFPGEMGKDVERQASFSGSNLFSSSSYQVARYANFLLERLLRALFTAPQWGEITPNSLLSNGENCRRESEKLPKRPRRTTETRKALSQAWPRNNKVVLQLFLSFMEANDIPHR</sequence>
<gene>
    <name evidence="2" type="ORF">RRG08_038951</name>
</gene>
<keyword evidence="3" id="KW-1185">Reference proteome</keyword>
<feature type="region of interest" description="Disordered" evidence="1">
    <location>
        <begin position="165"/>
        <end position="186"/>
    </location>
</feature>
<accession>A0AAE0Y7B9</accession>
<feature type="compositionally biased region" description="Basic and acidic residues" evidence="1">
    <location>
        <begin position="167"/>
        <end position="186"/>
    </location>
</feature>
<dbReference type="EMBL" id="JAWDGP010006834">
    <property type="protein sequence ID" value="KAK3734927.1"/>
    <property type="molecule type" value="Genomic_DNA"/>
</dbReference>
<proteinExistence type="predicted"/>
<organism evidence="2 3">
    <name type="scientific">Elysia crispata</name>
    <name type="common">lettuce slug</name>
    <dbReference type="NCBI Taxonomy" id="231223"/>
    <lineage>
        <taxon>Eukaryota</taxon>
        <taxon>Metazoa</taxon>
        <taxon>Spiralia</taxon>
        <taxon>Lophotrochozoa</taxon>
        <taxon>Mollusca</taxon>
        <taxon>Gastropoda</taxon>
        <taxon>Heterobranchia</taxon>
        <taxon>Euthyneura</taxon>
        <taxon>Panpulmonata</taxon>
        <taxon>Sacoglossa</taxon>
        <taxon>Placobranchoidea</taxon>
        <taxon>Plakobranchidae</taxon>
        <taxon>Elysia</taxon>
    </lineage>
</organism>
<name>A0AAE0Y7B9_9GAST</name>
<dbReference type="AlphaFoldDB" id="A0AAE0Y7B9"/>
<reference evidence="2" key="1">
    <citation type="journal article" date="2023" name="G3 (Bethesda)">
        <title>A reference genome for the long-term kleptoplast-retaining sea slug Elysia crispata morphotype clarki.</title>
        <authorList>
            <person name="Eastman K.E."/>
            <person name="Pendleton A.L."/>
            <person name="Shaikh M.A."/>
            <person name="Suttiyut T."/>
            <person name="Ogas R."/>
            <person name="Tomko P."/>
            <person name="Gavelis G."/>
            <person name="Widhalm J.R."/>
            <person name="Wisecaver J.H."/>
        </authorList>
    </citation>
    <scope>NUCLEOTIDE SEQUENCE</scope>
    <source>
        <strain evidence="2">ECLA1</strain>
    </source>
</reference>
<protein>
    <submittedName>
        <fullName evidence="2">Uncharacterized protein</fullName>
    </submittedName>
</protein>
<comment type="caution">
    <text evidence="2">The sequence shown here is derived from an EMBL/GenBank/DDBJ whole genome shotgun (WGS) entry which is preliminary data.</text>
</comment>
<evidence type="ECO:0000313" key="3">
    <source>
        <dbReference type="Proteomes" id="UP001283361"/>
    </source>
</evidence>
<evidence type="ECO:0000313" key="2">
    <source>
        <dbReference type="EMBL" id="KAK3734927.1"/>
    </source>
</evidence>
<evidence type="ECO:0000256" key="1">
    <source>
        <dbReference type="SAM" id="MobiDB-lite"/>
    </source>
</evidence>